<dbReference type="PANTHER" id="PTHR43591">
    <property type="entry name" value="METHYLTRANSFERASE"/>
    <property type="match status" value="1"/>
</dbReference>
<evidence type="ECO:0000313" key="4">
    <source>
        <dbReference type="Proteomes" id="UP000178710"/>
    </source>
</evidence>
<evidence type="ECO:0000259" key="2">
    <source>
        <dbReference type="Pfam" id="PF08241"/>
    </source>
</evidence>
<dbReference type="EMBL" id="MHQK01000048">
    <property type="protein sequence ID" value="OHA00770.1"/>
    <property type="molecule type" value="Genomic_DNA"/>
</dbReference>
<dbReference type="InterPro" id="IPR029063">
    <property type="entry name" value="SAM-dependent_MTases_sf"/>
</dbReference>
<feature type="transmembrane region" description="Helical" evidence="1">
    <location>
        <begin position="258"/>
        <end position="278"/>
    </location>
</feature>
<dbReference type="PANTHER" id="PTHR43591:SF24">
    <property type="entry name" value="2-METHOXY-6-POLYPRENYL-1,4-BENZOQUINOL METHYLASE, MITOCHONDRIAL"/>
    <property type="match status" value="1"/>
</dbReference>
<protein>
    <recommendedName>
        <fullName evidence="2">Methyltransferase type 11 domain-containing protein</fullName>
    </recommendedName>
</protein>
<sequence length="297" mass="32778">MPAVNSAKDSKDRFQIICGFLVCPNCQSPLTPKSSGFACPKDGLFEKNARGVPLLIEAGSFSEHQIELDRGINWLKSFLKQFPALYYAIWNIFCPVLQAYNGPKKIFKEIPKEGVVLDVGSGPYRWDRRCVNVDVSPFPEVDLVADAEHLPFPNASVDAVVSESLLEHVDNPSAVAREMLRVVKSGGVIYASAPFLTPYHASPDDFTRWTTSGLRALFAGAEIIETGVRSGPWSAFLVFLAYWLGVIFAFGSKKAAPFLAFVFMLVLGPLKIFDLFFAKLPGSETVSAQLYILCRKK</sequence>
<gene>
    <name evidence="3" type="ORF">A3C12_01330</name>
</gene>
<name>A0A1G2KMV0_9BACT</name>
<dbReference type="Gene3D" id="3.40.50.150">
    <property type="entry name" value="Vaccinia Virus protein VP39"/>
    <property type="match status" value="1"/>
</dbReference>
<dbReference type="GO" id="GO:0008757">
    <property type="term" value="F:S-adenosylmethionine-dependent methyltransferase activity"/>
    <property type="evidence" value="ECO:0007669"/>
    <property type="project" value="InterPro"/>
</dbReference>
<dbReference type="InterPro" id="IPR013216">
    <property type="entry name" value="Methyltransf_11"/>
</dbReference>
<evidence type="ECO:0000313" key="3">
    <source>
        <dbReference type="EMBL" id="OHA00770.1"/>
    </source>
</evidence>
<comment type="caution">
    <text evidence="3">The sequence shown here is derived from an EMBL/GenBank/DDBJ whole genome shotgun (WGS) entry which is preliminary data.</text>
</comment>
<evidence type="ECO:0000256" key="1">
    <source>
        <dbReference type="SAM" id="Phobius"/>
    </source>
</evidence>
<dbReference type="CDD" id="cd02440">
    <property type="entry name" value="AdoMet_MTases"/>
    <property type="match status" value="1"/>
</dbReference>
<proteinExistence type="predicted"/>
<keyword evidence="1" id="KW-1133">Transmembrane helix</keyword>
<feature type="transmembrane region" description="Helical" evidence="1">
    <location>
        <begin position="233"/>
        <end position="251"/>
    </location>
</feature>
<keyword evidence="1" id="KW-0472">Membrane</keyword>
<dbReference type="Pfam" id="PF08241">
    <property type="entry name" value="Methyltransf_11"/>
    <property type="match status" value="1"/>
</dbReference>
<accession>A0A1G2KMV0</accession>
<dbReference type="AlphaFoldDB" id="A0A1G2KMV0"/>
<feature type="domain" description="Methyltransferase type 11" evidence="2">
    <location>
        <begin position="143"/>
        <end position="190"/>
    </location>
</feature>
<keyword evidence="1" id="KW-0812">Transmembrane</keyword>
<organism evidence="3 4">
    <name type="scientific">Candidatus Sungbacteria bacterium RIFCSPHIGHO2_02_FULL_49_20</name>
    <dbReference type="NCBI Taxonomy" id="1802272"/>
    <lineage>
        <taxon>Bacteria</taxon>
        <taxon>Candidatus Sungiibacteriota</taxon>
    </lineage>
</organism>
<reference evidence="3 4" key="1">
    <citation type="journal article" date="2016" name="Nat. Commun.">
        <title>Thousands of microbial genomes shed light on interconnected biogeochemical processes in an aquifer system.</title>
        <authorList>
            <person name="Anantharaman K."/>
            <person name="Brown C.T."/>
            <person name="Hug L.A."/>
            <person name="Sharon I."/>
            <person name="Castelle C.J."/>
            <person name="Probst A.J."/>
            <person name="Thomas B.C."/>
            <person name="Singh A."/>
            <person name="Wilkins M.J."/>
            <person name="Karaoz U."/>
            <person name="Brodie E.L."/>
            <person name="Williams K.H."/>
            <person name="Hubbard S.S."/>
            <person name="Banfield J.F."/>
        </authorList>
    </citation>
    <scope>NUCLEOTIDE SEQUENCE [LARGE SCALE GENOMIC DNA]</scope>
</reference>
<dbReference type="Proteomes" id="UP000178710">
    <property type="component" value="Unassembled WGS sequence"/>
</dbReference>
<dbReference type="SUPFAM" id="SSF53335">
    <property type="entry name" value="S-adenosyl-L-methionine-dependent methyltransferases"/>
    <property type="match status" value="1"/>
</dbReference>